<evidence type="ECO:0000313" key="1">
    <source>
        <dbReference type="EMBL" id="GJS50607.1"/>
    </source>
</evidence>
<dbReference type="Proteomes" id="UP001151760">
    <property type="component" value="Unassembled WGS sequence"/>
</dbReference>
<dbReference type="EMBL" id="BQNB010008528">
    <property type="protein sequence ID" value="GJS50607.1"/>
    <property type="molecule type" value="Genomic_DNA"/>
</dbReference>
<gene>
    <name evidence="1" type="ORF">Tco_0623969</name>
</gene>
<comment type="caution">
    <text evidence="1">The sequence shown here is derived from an EMBL/GenBank/DDBJ whole genome shotgun (WGS) entry which is preliminary data.</text>
</comment>
<reference evidence="1" key="1">
    <citation type="journal article" date="2022" name="Int. J. Mol. Sci.">
        <title>Draft Genome of Tanacetum Coccineum: Genomic Comparison of Closely Related Tanacetum-Family Plants.</title>
        <authorList>
            <person name="Yamashiro T."/>
            <person name="Shiraishi A."/>
            <person name="Nakayama K."/>
            <person name="Satake H."/>
        </authorList>
    </citation>
    <scope>NUCLEOTIDE SEQUENCE</scope>
</reference>
<accession>A0ABQ4WCQ7</accession>
<proteinExistence type="predicted"/>
<keyword evidence="2" id="KW-1185">Reference proteome</keyword>
<reference evidence="1" key="2">
    <citation type="submission" date="2022-01" db="EMBL/GenBank/DDBJ databases">
        <authorList>
            <person name="Yamashiro T."/>
            <person name="Shiraishi A."/>
            <person name="Satake H."/>
            <person name="Nakayama K."/>
        </authorList>
    </citation>
    <scope>NUCLEOTIDE SEQUENCE</scope>
</reference>
<name>A0ABQ4WCQ7_9ASTR</name>
<organism evidence="1 2">
    <name type="scientific">Tanacetum coccineum</name>
    <dbReference type="NCBI Taxonomy" id="301880"/>
    <lineage>
        <taxon>Eukaryota</taxon>
        <taxon>Viridiplantae</taxon>
        <taxon>Streptophyta</taxon>
        <taxon>Embryophyta</taxon>
        <taxon>Tracheophyta</taxon>
        <taxon>Spermatophyta</taxon>
        <taxon>Magnoliopsida</taxon>
        <taxon>eudicotyledons</taxon>
        <taxon>Gunneridae</taxon>
        <taxon>Pentapetalae</taxon>
        <taxon>asterids</taxon>
        <taxon>campanulids</taxon>
        <taxon>Asterales</taxon>
        <taxon>Asteraceae</taxon>
        <taxon>Asteroideae</taxon>
        <taxon>Anthemideae</taxon>
        <taxon>Anthemidinae</taxon>
        <taxon>Tanacetum</taxon>
    </lineage>
</organism>
<protein>
    <submittedName>
        <fullName evidence="1">Uncharacterized protein</fullName>
    </submittedName>
</protein>
<evidence type="ECO:0000313" key="2">
    <source>
        <dbReference type="Proteomes" id="UP001151760"/>
    </source>
</evidence>
<sequence>MTYTLTELRPDQNGLQGSFIFFKLYTPKASLVEYGGIFGVYLKKLSLARTLREKDREARPGSQSSTKEVSLKNRVMALDGLCDSLMILPKEIKSLKARVYKLETIINHKDSTSSQKDKLRSVDALDALVDENGVVEAHKDLSQDDCVKAQKIEAVKNRVAKQRRIMLQLRLEEENSMKSIDFSKSTHMKLALEKCGTNKRRCEDLNMWEEHIELWVWYMWHFRQSCHDWSMVSCYFLTLLLQDSMSLFYATDEIYPLAWRDAEQFHIQSGNVTFYDSQKIYDVEYRLWYVKMRSCLEFKLPVVLQRTGVFASKGIDPTSYSIKFSHAQNVPKQDGLGKKTALLVVSCLMLAVSFL</sequence>